<comment type="cofactor">
    <cofactor evidence="1">
        <name>pyridoxal 5'-phosphate</name>
        <dbReference type="ChEBI" id="CHEBI:597326"/>
    </cofactor>
</comment>
<dbReference type="InterPro" id="IPR015421">
    <property type="entry name" value="PyrdxlP-dep_Trfase_major"/>
</dbReference>
<evidence type="ECO:0000259" key="7">
    <source>
        <dbReference type="Pfam" id="PF03711"/>
    </source>
</evidence>
<dbReference type="OrthoDB" id="9815233at2"/>
<dbReference type="InterPro" id="IPR008286">
    <property type="entry name" value="Prn/Lys/Arg_de-COase_C"/>
</dbReference>
<dbReference type="EMBL" id="FWWT01000013">
    <property type="protein sequence ID" value="SMB86960.1"/>
    <property type="molecule type" value="Genomic_DNA"/>
</dbReference>
<evidence type="ECO:0000256" key="5">
    <source>
        <dbReference type="ARBA" id="ARBA00023239"/>
    </source>
</evidence>
<evidence type="ECO:0000313" key="8">
    <source>
        <dbReference type="EMBL" id="SMB86960.1"/>
    </source>
</evidence>
<comment type="similarity">
    <text evidence="2">Belongs to the Orn/Lys/Arg decarboxylase class-I family.</text>
</comment>
<dbReference type="InterPro" id="IPR000310">
    <property type="entry name" value="Orn/Lys/Arg_deCO2ase_major_dom"/>
</dbReference>
<dbReference type="GO" id="GO:0016831">
    <property type="term" value="F:carboxy-lyase activity"/>
    <property type="evidence" value="ECO:0007669"/>
    <property type="project" value="UniProtKB-KW"/>
</dbReference>
<evidence type="ECO:0000313" key="9">
    <source>
        <dbReference type="Proteomes" id="UP000192731"/>
    </source>
</evidence>
<keyword evidence="5" id="KW-0456">Lyase</keyword>
<dbReference type="SUPFAM" id="SSF53383">
    <property type="entry name" value="PLP-dependent transferases"/>
    <property type="match status" value="1"/>
</dbReference>
<dbReference type="STRING" id="656914.SAMN00017405_1216"/>
<dbReference type="Pfam" id="PF03711">
    <property type="entry name" value="OKR_DC_1_C"/>
    <property type="match status" value="1"/>
</dbReference>
<protein>
    <submittedName>
        <fullName evidence="8">Orn/Lys/Arg decarboxylase, C-terminal domain</fullName>
    </submittedName>
</protein>
<dbReference type="RefSeq" id="WP_084052607.1">
    <property type="nucleotide sequence ID" value="NZ_FWWT01000013.1"/>
</dbReference>
<evidence type="ECO:0000256" key="1">
    <source>
        <dbReference type="ARBA" id="ARBA00001933"/>
    </source>
</evidence>
<dbReference type="InterPro" id="IPR015424">
    <property type="entry name" value="PyrdxlP-dep_Trfase"/>
</dbReference>
<proteinExistence type="inferred from homology"/>
<dbReference type="Gene3D" id="3.40.640.10">
    <property type="entry name" value="Type I PLP-dependent aspartate aminotransferase-like (Major domain)"/>
    <property type="match status" value="1"/>
</dbReference>
<feature type="domain" description="Orn/Lys/Arg decarboxylases family 1 pyridoxal-P attachment site" evidence="6">
    <location>
        <begin position="8"/>
        <end position="298"/>
    </location>
</feature>
<sequence>MKQAMIIKSIKNHIQADPISFHTPGHKGGNLIPDQMQIQSGGLWEYDLTEIPGLDNLHKPEGCIKEAQEEAARLFKAKKTHFLVNGSSVGIHSAIMALAHDKYIFVPRHVHKSIYNATILANAKPIYLPVAFEEKSGIPLGIEPEVLKRFILDYPKCKVIILPNPNYQGISYQLEEIIYLAKKNDIKVIIDEAHGSHFLFHKSLPKSGLELGADIVIQSWHKTLPVLTQGSVLHEGNNYQGPDLSPFINMLQTTSPSYLLLASLDSCRVFLAEKGQEILEETYHKLIDFNKKVTTLTTFTINFALKEQRDFLKLNLSSEVFSGLEIDKILRERFQIFSELSEENYILFIFSLKVEDTVLNRLLEALTQIDQMARKKNAKIEKIQKNIYNIIPEQGLAPRDAFYGNKKMISLDVAVGRICGEFILKYPPGIPLVVPGEMIDFKMLEILKGDIAFRDKREIMIMDDI</sequence>
<organism evidence="8 9">
    <name type="scientific">Desulfonispora thiosulfatigenes DSM 11270</name>
    <dbReference type="NCBI Taxonomy" id="656914"/>
    <lineage>
        <taxon>Bacteria</taxon>
        <taxon>Bacillati</taxon>
        <taxon>Bacillota</taxon>
        <taxon>Clostridia</taxon>
        <taxon>Eubacteriales</taxon>
        <taxon>Peptococcaceae</taxon>
        <taxon>Desulfonispora</taxon>
    </lineage>
</organism>
<keyword evidence="9" id="KW-1185">Reference proteome</keyword>
<dbReference type="PANTHER" id="PTHR43277:SF3">
    <property type="entry name" value="DECARBOXYLASE, PUTATIVE-RELATED"/>
    <property type="match status" value="1"/>
</dbReference>
<dbReference type="Gene3D" id="3.90.100.10">
    <property type="entry name" value="Orn/Lys/Arg decarboxylase, C-terminal domain"/>
    <property type="match status" value="1"/>
</dbReference>
<keyword evidence="4" id="KW-0663">Pyridoxal phosphate</keyword>
<accession>A0A1W1V0X5</accession>
<gene>
    <name evidence="8" type="ORF">SAMN00017405_1216</name>
</gene>
<reference evidence="8 9" key="1">
    <citation type="submission" date="2017-04" db="EMBL/GenBank/DDBJ databases">
        <authorList>
            <person name="Afonso C.L."/>
            <person name="Miller P.J."/>
            <person name="Scott M.A."/>
            <person name="Spackman E."/>
            <person name="Goraichik I."/>
            <person name="Dimitrov K.M."/>
            <person name="Suarez D.L."/>
            <person name="Swayne D.E."/>
        </authorList>
    </citation>
    <scope>NUCLEOTIDE SEQUENCE [LARGE SCALE GENOMIC DNA]</scope>
    <source>
        <strain evidence="8 9">DSM 11270</strain>
    </source>
</reference>
<evidence type="ECO:0000259" key="6">
    <source>
        <dbReference type="Pfam" id="PF01276"/>
    </source>
</evidence>
<evidence type="ECO:0000256" key="3">
    <source>
        <dbReference type="ARBA" id="ARBA00022793"/>
    </source>
</evidence>
<name>A0A1W1V0X5_DESTI</name>
<feature type="domain" description="Orn/Lys/Arg decarboxylase C-terminal" evidence="7">
    <location>
        <begin position="375"/>
        <end position="440"/>
    </location>
</feature>
<dbReference type="PANTHER" id="PTHR43277">
    <property type="entry name" value="ARGININE DECARBOXYLASE"/>
    <property type="match status" value="1"/>
</dbReference>
<evidence type="ECO:0000256" key="4">
    <source>
        <dbReference type="ARBA" id="ARBA00022898"/>
    </source>
</evidence>
<dbReference type="AlphaFoldDB" id="A0A1W1V0X5"/>
<keyword evidence="3" id="KW-0210">Decarboxylase</keyword>
<dbReference type="Pfam" id="PF01276">
    <property type="entry name" value="OKR_DC_1"/>
    <property type="match status" value="1"/>
</dbReference>
<dbReference type="InterPro" id="IPR052357">
    <property type="entry name" value="Orn_Lys_Arg_decarboxylase-I"/>
</dbReference>
<evidence type="ECO:0000256" key="2">
    <source>
        <dbReference type="ARBA" id="ARBA00010671"/>
    </source>
</evidence>
<dbReference type="Proteomes" id="UP000192731">
    <property type="component" value="Unassembled WGS sequence"/>
</dbReference>